<dbReference type="EMBL" id="BMAO01015317">
    <property type="protein sequence ID" value="GFR00948.1"/>
    <property type="molecule type" value="Genomic_DNA"/>
</dbReference>
<dbReference type="AlphaFoldDB" id="A0A8X6GCD6"/>
<keyword evidence="2" id="KW-1185">Reference proteome</keyword>
<dbReference type="Proteomes" id="UP000887116">
    <property type="component" value="Unassembled WGS sequence"/>
</dbReference>
<proteinExistence type="predicted"/>
<sequence length="81" mass="9387">MGTQILTANTKSHRRRCNLDLPPCHWVRERATGWTPDSREIESSKGQRITEEGETVISGEVDHPAVESRWEIHKTWPSDRH</sequence>
<protein>
    <submittedName>
        <fullName evidence="1">Uncharacterized protein</fullName>
    </submittedName>
</protein>
<reference evidence="1" key="1">
    <citation type="submission" date="2020-07" db="EMBL/GenBank/DDBJ databases">
        <title>Multicomponent nature underlies the extraordinary mechanical properties of spider dragline silk.</title>
        <authorList>
            <person name="Kono N."/>
            <person name="Nakamura H."/>
            <person name="Mori M."/>
            <person name="Yoshida Y."/>
            <person name="Ohtoshi R."/>
            <person name="Malay A.D."/>
            <person name="Moran D.A.P."/>
            <person name="Tomita M."/>
            <person name="Numata K."/>
            <person name="Arakawa K."/>
        </authorList>
    </citation>
    <scope>NUCLEOTIDE SEQUENCE</scope>
</reference>
<name>A0A8X6GCD6_TRICU</name>
<evidence type="ECO:0000313" key="2">
    <source>
        <dbReference type="Proteomes" id="UP000887116"/>
    </source>
</evidence>
<accession>A0A8X6GCD6</accession>
<organism evidence="1 2">
    <name type="scientific">Trichonephila clavata</name>
    <name type="common">Joro spider</name>
    <name type="synonym">Nephila clavata</name>
    <dbReference type="NCBI Taxonomy" id="2740835"/>
    <lineage>
        <taxon>Eukaryota</taxon>
        <taxon>Metazoa</taxon>
        <taxon>Ecdysozoa</taxon>
        <taxon>Arthropoda</taxon>
        <taxon>Chelicerata</taxon>
        <taxon>Arachnida</taxon>
        <taxon>Araneae</taxon>
        <taxon>Araneomorphae</taxon>
        <taxon>Entelegynae</taxon>
        <taxon>Araneoidea</taxon>
        <taxon>Nephilidae</taxon>
        <taxon>Trichonephila</taxon>
    </lineage>
</organism>
<gene>
    <name evidence="1" type="ORF">TNCT_437761</name>
</gene>
<comment type="caution">
    <text evidence="1">The sequence shown here is derived from an EMBL/GenBank/DDBJ whole genome shotgun (WGS) entry which is preliminary data.</text>
</comment>
<evidence type="ECO:0000313" key="1">
    <source>
        <dbReference type="EMBL" id="GFR00948.1"/>
    </source>
</evidence>